<dbReference type="InterPro" id="IPR001969">
    <property type="entry name" value="Aspartic_peptidase_AS"/>
</dbReference>
<evidence type="ECO:0000256" key="7">
    <source>
        <dbReference type="ARBA" id="ARBA00022729"/>
    </source>
</evidence>
<dbReference type="GeneID" id="66115829"/>
<dbReference type="EC" id="3.4.23.24" evidence="4"/>
<dbReference type="Proteomes" id="UP000790833">
    <property type="component" value="Unassembled WGS sequence"/>
</dbReference>
<evidence type="ECO:0000256" key="9">
    <source>
        <dbReference type="ARBA" id="ARBA00022801"/>
    </source>
</evidence>
<dbReference type="GO" id="GO:0005576">
    <property type="term" value="C:extracellular region"/>
    <property type="evidence" value="ECO:0007669"/>
    <property type="project" value="UniProtKB-SubCell"/>
</dbReference>
<dbReference type="GO" id="GO:0004190">
    <property type="term" value="F:aspartic-type endopeptidase activity"/>
    <property type="evidence" value="ECO:0007669"/>
    <property type="project" value="UniProtKB-KW"/>
</dbReference>
<reference evidence="14" key="1">
    <citation type="submission" date="2021-03" db="EMBL/GenBank/DDBJ databases">
        <authorList>
            <person name="Palmer J.M."/>
        </authorList>
    </citation>
    <scope>NUCLEOTIDE SEQUENCE</scope>
    <source>
        <strain evidence="14">ARV_011</strain>
    </source>
</reference>
<evidence type="ECO:0000256" key="4">
    <source>
        <dbReference type="ARBA" id="ARBA00013207"/>
    </source>
</evidence>
<dbReference type="OrthoDB" id="771136at2759"/>
<keyword evidence="6 14" id="KW-0645">Protease</keyword>
<evidence type="ECO:0000256" key="11">
    <source>
        <dbReference type="ARBA" id="ARBA00023157"/>
    </source>
</evidence>
<keyword evidence="5" id="KW-0964">Secreted</keyword>
<keyword evidence="8" id="KW-0064">Aspartyl protease</keyword>
<gene>
    <name evidence="14" type="primary">YPS1_1</name>
    <name evidence="14" type="ORF">KQ657_002455</name>
</gene>
<protein>
    <recommendedName>
        <fullName evidence="4">candidapepsin</fullName>
        <ecNumber evidence="4">3.4.23.24</ecNumber>
    </recommendedName>
</protein>
<dbReference type="PANTHER" id="PTHR47966:SF65">
    <property type="entry name" value="ASPARTIC-TYPE ENDOPEPTIDASE"/>
    <property type="match status" value="1"/>
</dbReference>
<comment type="similarity">
    <text evidence="3">Belongs to the peptidase A1 family.</text>
</comment>
<evidence type="ECO:0000256" key="10">
    <source>
        <dbReference type="ARBA" id="ARBA00023145"/>
    </source>
</evidence>
<evidence type="ECO:0000256" key="3">
    <source>
        <dbReference type="ARBA" id="ARBA00007447"/>
    </source>
</evidence>
<dbReference type="SUPFAM" id="SSF50630">
    <property type="entry name" value="Acid proteases"/>
    <property type="match status" value="2"/>
</dbReference>
<feature type="chain" id="PRO_5040370612" description="candidapepsin" evidence="12">
    <location>
        <begin position="23"/>
        <end position="791"/>
    </location>
</feature>
<evidence type="ECO:0000256" key="6">
    <source>
        <dbReference type="ARBA" id="ARBA00022670"/>
    </source>
</evidence>
<comment type="caution">
    <text evidence="14">The sequence shown here is derived from an EMBL/GenBank/DDBJ whole genome shotgun (WGS) entry which is preliminary data.</text>
</comment>
<evidence type="ECO:0000256" key="8">
    <source>
        <dbReference type="ARBA" id="ARBA00022750"/>
    </source>
</evidence>
<comment type="subcellular location">
    <subcellularLocation>
        <location evidence="2">Secreted</location>
    </subcellularLocation>
</comment>
<feature type="domain" description="Peptidase A1" evidence="13">
    <location>
        <begin position="76"/>
        <end position="711"/>
    </location>
</feature>
<keyword evidence="9" id="KW-0378">Hydrolase</keyword>
<dbReference type="EMBL" id="JAHMUF010000020">
    <property type="protein sequence ID" value="KAG7192094.1"/>
    <property type="molecule type" value="Genomic_DNA"/>
</dbReference>
<dbReference type="GO" id="GO:0006508">
    <property type="term" value="P:proteolysis"/>
    <property type="evidence" value="ECO:0007669"/>
    <property type="project" value="UniProtKB-KW"/>
</dbReference>
<sequence>MVSVKNLLAGLIPILAASFSLAAPVDDTPKSDLNKRGFQPPKLEFKVYHGDDPLKAVVAKRDDKVQWPINRGPTFYLANVAVGSDKEEIFVILDTGSSDLWLLEKDAHCVMPGNSKRHGDTGAVGYVYDDEGSLVYSTFFDDFPPLTAFTTIYTTQVLTLYTTKTVDYDPYQSPKTSDFFPGTVSDTVTPSETPSDFFPGTVSEMVTPLETPSNPSIASKSVPLDPYPSDFNFTPSYSVAISTSISVMSNVYPIHTKNGTVYTISSVSEHPTPFTTANILPTLNGESYTQISHTDQENSSKVTKISSTQGSVVTSSTSYYKYSFAGSLITLSPGAQIPTLSISEPPANYTGTSVAPNYPLFSVDGGYITLSPGVVIPTPSNAAESVLTTYFSRLSSMVTSVVQNLLEAKNNSATATTKARSTLIDTPGSSSTILNDGCLAYGSFNPEKSNTFKVNTSSPHFLISYYDNSSASGVWGRDDITLGGVTVKELSFGLVNKTSSTLGVFGIGLRATEVAPTKYDNYPILLKKQGHINKVAYSIYLNSNSAYQGTVLFGAVDHAKYSGILTTVPMTREEGQSPSKMEIPISSWILNLGSENVSLTNTKYSALLDTGTTLTYVPSELFKTISQQLSANYSSDLAAYKVDCSVGLQEFAFNFGQTSVKVPVLNFISQSGTSCTLDIIPQQGTYITFGDNFLTSTYLVYDLEDYTISLAQAKYTDEENVEIINDKIPGASTLDESSSLYSDTPHASGPTSESTAMVHAPLIKRSSGVSALKLNFMTILMGLVISLLPLF</sequence>
<keyword evidence="10" id="KW-0865">Zymogen</keyword>
<dbReference type="AlphaFoldDB" id="A0A9P7V666"/>
<evidence type="ECO:0000256" key="1">
    <source>
        <dbReference type="ARBA" id="ARBA00001675"/>
    </source>
</evidence>
<dbReference type="Pfam" id="PF00026">
    <property type="entry name" value="Asp"/>
    <property type="match status" value="2"/>
</dbReference>
<evidence type="ECO:0000256" key="2">
    <source>
        <dbReference type="ARBA" id="ARBA00004613"/>
    </source>
</evidence>
<evidence type="ECO:0000256" key="5">
    <source>
        <dbReference type="ARBA" id="ARBA00022525"/>
    </source>
</evidence>
<dbReference type="PROSITE" id="PS51767">
    <property type="entry name" value="PEPTIDASE_A1"/>
    <property type="match status" value="1"/>
</dbReference>
<dbReference type="Gene3D" id="2.40.70.10">
    <property type="entry name" value="Acid Proteases"/>
    <property type="match status" value="3"/>
</dbReference>
<dbReference type="CDD" id="cd05474">
    <property type="entry name" value="SAP_like"/>
    <property type="match status" value="1"/>
</dbReference>
<organism evidence="14 15">
    <name type="scientific">Scheffersomyces spartinae</name>
    <dbReference type="NCBI Taxonomy" id="45513"/>
    <lineage>
        <taxon>Eukaryota</taxon>
        <taxon>Fungi</taxon>
        <taxon>Dikarya</taxon>
        <taxon>Ascomycota</taxon>
        <taxon>Saccharomycotina</taxon>
        <taxon>Pichiomycetes</taxon>
        <taxon>Debaryomycetaceae</taxon>
        <taxon>Scheffersomyces</taxon>
    </lineage>
</organism>
<keyword evidence="11" id="KW-1015">Disulfide bond</keyword>
<dbReference type="InterPro" id="IPR021109">
    <property type="entry name" value="Peptidase_aspartic_dom_sf"/>
</dbReference>
<proteinExistence type="inferred from homology"/>
<comment type="catalytic activity">
    <reaction evidence="1">
        <text>Preferential cleavage at the carboxyl of hydrophobic amino acids, but fails to cleave 15-Leu-|-Tyr-16, 16-Tyr-|-Leu-17 and 24-Phe-|-Phe-25 of insulin B chain. Activates trypsinogen, and degrades keratin.</text>
        <dbReference type="EC" id="3.4.23.24"/>
    </reaction>
</comment>
<evidence type="ECO:0000313" key="14">
    <source>
        <dbReference type="EMBL" id="KAG7192094.1"/>
    </source>
</evidence>
<keyword evidence="7 12" id="KW-0732">Signal</keyword>
<dbReference type="PANTHER" id="PTHR47966">
    <property type="entry name" value="BETA-SITE APP-CLEAVING ENZYME, ISOFORM A-RELATED"/>
    <property type="match status" value="1"/>
</dbReference>
<evidence type="ECO:0000256" key="12">
    <source>
        <dbReference type="SAM" id="SignalP"/>
    </source>
</evidence>
<evidence type="ECO:0000313" key="15">
    <source>
        <dbReference type="Proteomes" id="UP000790833"/>
    </source>
</evidence>
<evidence type="ECO:0000259" key="13">
    <source>
        <dbReference type="PROSITE" id="PS51767"/>
    </source>
</evidence>
<dbReference type="RefSeq" id="XP_043047645.1">
    <property type="nucleotide sequence ID" value="XM_043193219.1"/>
</dbReference>
<accession>A0A9P7V666</accession>
<name>A0A9P7V666_9ASCO</name>
<feature type="signal peptide" evidence="12">
    <location>
        <begin position="1"/>
        <end position="22"/>
    </location>
</feature>
<dbReference type="InterPro" id="IPR001461">
    <property type="entry name" value="Aspartic_peptidase_A1"/>
</dbReference>
<dbReference type="InterPro" id="IPR033121">
    <property type="entry name" value="PEPTIDASE_A1"/>
</dbReference>
<keyword evidence="15" id="KW-1185">Reference proteome</keyword>
<dbReference type="PROSITE" id="PS00141">
    <property type="entry name" value="ASP_PROTEASE"/>
    <property type="match status" value="2"/>
</dbReference>
<dbReference type="InterPro" id="IPR033876">
    <property type="entry name" value="SAP-like"/>
</dbReference>